<evidence type="ECO:0000313" key="1">
    <source>
        <dbReference type="EMBL" id="KAK4266830.1"/>
    </source>
</evidence>
<dbReference type="AlphaFoldDB" id="A0AAE1MJB1"/>
<evidence type="ECO:0000313" key="2">
    <source>
        <dbReference type="Proteomes" id="UP001293593"/>
    </source>
</evidence>
<dbReference type="PANTHER" id="PTHR37696">
    <property type="entry name" value="ADENYLOSUCCINATE SYNTHETASE-RELATED"/>
    <property type="match status" value="1"/>
</dbReference>
<dbReference type="Proteomes" id="UP001293593">
    <property type="component" value="Unassembled WGS sequence"/>
</dbReference>
<name>A0AAE1MJB1_9FABA</name>
<dbReference type="PANTHER" id="PTHR37696:SF1">
    <property type="entry name" value="ADENYLOSUCCINATE SYNTHETASE-RELATED"/>
    <property type="match status" value="1"/>
</dbReference>
<protein>
    <submittedName>
        <fullName evidence="1">Uncharacterized protein</fullName>
    </submittedName>
</protein>
<keyword evidence="2" id="KW-1185">Reference proteome</keyword>
<accession>A0AAE1MJB1</accession>
<sequence length="76" mass="8446">MNSKTDKLVKRITMVATVTASYFLLTADYGPEPNVLDPIKRGILSAENSVKDYIFGSKVETQESKLVKSDSNKEHP</sequence>
<proteinExistence type="predicted"/>
<gene>
    <name evidence="1" type="ORF">QN277_023699</name>
</gene>
<reference evidence="1" key="1">
    <citation type="submission" date="2023-10" db="EMBL/GenBank/DDBJ databases">
        <title>Chromosome-level genome of the transformable northern wattle, Acacia crassicarpa.</title>
        <authorList>
            <person name="Massaro I."/>
            <person name="Sinha N.R."/>
            <person name="Poethig S."/>
            <person name="Leichty A.R."/>
        </authorList>
    </citation>
    <scope>NUCLEOTIDE SEQUENCE</scope>
    <source>
        <strain evidence="1">Acra3RX</strain>
        <tissue evidence="1">Leaf</tissue>
    </source>
</reference>
<dbReference type="EMBL" id="JAWXYG010000007">
    <property type="protein sequence ID" value="KAK4266830.1"/>
    <property type="molecule type" value="Genomic_DNA"/>
</dbReference>
<organism evidence="1 2">
    <name type="scientific">Acacia crassicarpa</name>
    <name type="common">northern wattle</name>
    <dbReference type="NCBI Taxonomy" id="499986"/>
    <lineage>
        <taxon>Eukaryota</taxon>
        <taxon>Viridiplantae</taxon>
        <taxon>Streptophyta</taxon>
        <taxon>Embryophyta</taxon>
        <taxon>Tracheophyta</taxon>
        <taxon>Spermatophyta</taxon>
        <taxon>Magnoliopsida</taxon>
        <taxon>eudicotyledons</taxon>
        <taxon>Gunneridae</taxon>
        <taxon>Pentapetalae</taxon>
        <taxon>rosids</taxon>
        <taxon>fabids</taxon>
        <taxon>Fabales</taxon>
        <taxon>Fabaceae</taxon>
        <taxon>Caesalpinioideae</taxon>
        <taxon>mimosoid clade</taxon>
        <taxon>Acacieae</taxon>
        <taxon>Acacia</taxon>
    </lineage>
</organism>
<comment type="caution">
    <text evidence="1">The sequence shown here is derived from an EMBL/GenBank/DDBJ whole genome shotgun (WGS) entry which is preliminary data.</text>
</comment>